<organism evidence="2 3">
    <name type="scientific">Haliea salexigens</name>
    <dbReference type="NCBI Taxonomy" id="287487"/>
    <lineage>
        <taxon>Bacteria</taxon>
        <taxon>Pseudomonadati</taxon>
        <taxon>Pseudomonadota</taxon>
        <taxon>Gammaproteobacteria</taxon>
        <taxon>Cellvibrionales</taxon>
        <taxon>Halieaceae</taxon>
        <taxon>Haliea</taxon>
    </lineage>
</organism>
<evidence type="ECO:0000313" key="2">
    <source>
        <dbReference type="EMBL" id="HAN27056.1"/>
    </source>
</evidence>
<dbReference type="Gene3D" id="3.40.50.150">
    <property type="entry name" value="Vaccinia Virus protein VP39"/>
    <property type="match status" value="1"/>
</dbReference>
<proteinExistence type="predicted"/>
<dbReference type="SUPFAM" id="SSF53335">
    <property type="entry name" value="S-adenosyl-L-methionine-dependent methyltransferases"/>
    <property type="match status" value="1"/>
</dbReference>
<feature type="domain" description="Methyltransferase type 11" evidence="1">
    <location>
        <begin position="99"/>
        <end position="197"/>
    </location>
</feature>
<dbReference type="InterPro" id="IPR013216">
    <property type="entry name" value="Methyltransf_11"/>
</dbReference>
<dbReference type="InterPro" id="IPR029063">
    <property type="entry name" value="SAM-dependent_MTases_sf"/>
</dbReference>
<dbReference type="GO" id="GO:0008757">
    <property type="term" value="F:S-adenosylmethionine-dependent methyltransferase activity"/>
    <property type="evidence" value="ECO:0007669"/>
    <property type="project" value="InterPro"/>
</dbReference>
<evidence type="ECO:0000259" key="1">
    <source>
        <dbReference type="Pfam" id="PF08241"/>
    </source>
</evidence>
<dbReference type="STRING" id="1121937.GCA_000423125_00999"/>
<dbReference type="EMBL" id="DMND01000071">
    <property type="protein sequence ID" value="HAN27056.1"/>
    <property type="molecule type" value="Genomic_DNA"/>
</dbReference>
<protein>
    <recommendedName>
        <fullName evidence="1">Methyltransferase type 11 domain-containing protein</fullName>
    </recommendedName>
</protein>
<name>A0A3C1KLF5_9GAMM</name>
<dbReference type="AlphaFoldDB" id="A0A3C1KLF5"/>
<gene>
    <name evidence="2" type="ORF">DCP75_04930</name>
</gene>
<dbReference type="Pfam" id="PF08241">
    <property type="entry name" value="Methyltransf_11"/>
    <property type="match status" value="1"/>
</dbReference>
<sequence>MLLAEKRRDSGAIRMHSKRESLRKRLHSATVSPTRCAHKWQGQYWQPSSADERSVSCATCRSFDSHKQRCSISFGTPLRKCVVSSLEAHFHDCAGEEALEIGFGRFKLARNLINRSGGRWTGIDPKQPTSRPARLGTGGHGLADALPFESQTFDRVFGVQSIEHWGQRAGSQREPAKHEDCLREIARVTKPGGRIYFDAPIHLHGNEIFIMGDVAKIRDMFTTAYWQDVSIERWRENHAPLERYEPSHKEFSDWPIEIVSYPDNEINAIRQNGIIWLLVITAWRSEVPVE</sequence>
<reference evidence="2 3" key="1">
    <citation type="journal article" date="2018" name="Nat. Biotechnol.">
        <title>A standardized bacterial taxonomy based on genome phylogeny substantially revises the tree of life.</title>
        <authorList>
            <person name="Parks D.H."/>
            <person name="Chuvochina M."/>
            <person name="Waite D.W."/>
            <person name="Rinke C."/>
            <person name="Skarshewski A."/>
            <person name="Chaumeil P.A."/>
            <person name="Hugenholtz P."/>
        </authorList>
    </citation>
    <scope>NUCLEOTIDE SEQUENCE [LARGE SCALE GENOMIC DNA]</scope>
    <source>
        <strain evidence="2">UBA9158</strain>
    </source>
</reference>
<evidence type="ECO:0000313" key="3">
    <source>
        <dbReference type="Proteomes" id="UP000259273"/>
    </source>
</evidence>
<comment type="caution">
    <text evidence="2">The sequence shown here is derived from an EMBL/GenBank/DDBJ whole genome shotgun (WGS) entry which is preliminary data.</text>
</comment>
<dbReference type="Proteomes" id="UP000259273">
    <property type="component" value="Unassembled WGS sequence"/>
</dbReference>
<accession>A0A3C1KLF5</accession>